<evidence type="ECO:0000313" key="8">
    <source>
        <dbReference type="EMBL" id="MBE9040934.1"/>
    </source>
</evidence>
<dbReference type="GO" id="GO:0015979">
    <property type="term" value="P:photosynthesis"/>
    <property type="evidence" value="ECO:0007669"/>
    <property type="project" value="UniProtKB-UniRule"/>
</dbReference>
<comment type="function">
    <text evidence="7">One of the components of the core complex of photosystem II (PSII). PSII is a light-driven water:plastoquinone oxidoreductase that uses light energy to abstract electrons from H(2)O, generating O(2) and a proton gradient subsequently used for ATP formation. It consists of a core antenna complex that captures photons, and an electron transfer chain that converts photonic excitation into a charge separation.</text>
</comment>
<evidence type="ECO:0000256" key="6">
    <source>
        <dbReference type="ARBA" id="ARBA00023276"/>
    </source>
</evidence>
<keyword evidence="2 7" id="KW-0602">Photosynthesis</keyword>
<dbReference type="PANTHER" id="PTHR34812">
    <property type="entry name" value="PHOTOSYSTEM II REACTION CENTER PROTEIN J"/>
    <property type="match status" value="1"/>
</dbReference>
<evidence type="ECO:0000256" key="5">
    <source>
        <dbReference type="ARBA" id="ARBA00023136"/>
    </source>
</evidence>
<keyword evidence="4 7" id="KW-1133">Transmembrane helix</keyword>
<evidence type="ECO:0000256" key="3">
    <source>
        <dbReference type="ARBA" id="ARBA00022692"/>
    </source>
</evidence>
<evidence type="ECO:0000256" key="1">
    <source>
        <dbReference type="ARBA" id="ARBA00022469"/>
    </source>
</evidence>
<comment type="caution">
    <text evidence="8">The sequence shown here is derived from an EMBL/GenBank/DDBJ whole genome shotgun (WGS) entry which is preliminary data.</text>
</comment>
<gene>
    <name evidence="7" type="primary">psbJ</name>
    <name evidence="8" type="ORF">IQ235_09095</name>
</gene>
<dbReference type="AlphaFoldDB" id="A0A928VWP8"/>
<comment type="similarity">
    <text evidence="7">Belongs to the PsbJ family.</text>
</comment>
<dbReference type="Gene3D" id="6.10.250.2070">
    <property type="match status" value="1"/>
</dbReference>
<name>A0A928VWP8_9CYAN</name>
<evidence type="ECO:0000313" key="9">
    <source>
        <dbReference type="Proteomes" id="UP000621799"/>
    </source>
</evidence>
<dbReference type="SUPFAM" id="SSF161021">
    <property type="entry name" value="Photosystem II reaction center protein J, PsbJ"/>
    <property type="match status" value="1"/>
</dbReference>
<dbReference type="GO" id="GO:0009539">
    <property type="term" value="C:photosystem II reaction center"/>
    <property type="evidence" value="ECO:0007669"/>
    <property type="project" value="InterPro"/>
</dbReference>
<dbReference type="Proteomes" id="UP000621799">
    <property type="component" value="Unassembled WGS sequence"/>
</dbReference>
<dbReference type="InterPro" id="IPR037267">
    <property type="entry name" value="PSII_PsbJ_sf"/>
</dbReference>
<proteinExistence type="inferred from homology"/>
<comment type="subcellular location">
    <subcellularLocation>
        <location evidence="7">Cellular thylakoid membrane</location>
        <topology evidence="7">Single-pass membrane protein</topology>
    </subcellularLocation>
</comment>
<dbReference type="Pfam" id="PF01788">
    <property type="entry name" value="PsbJ"/>
    <property type="match status" value="1"/>
</dbReference>
<organism evidence="8 9">
    <name type="scientific">Zarconia navalis LEGE 11467</name>
    <dbReference type="NCBI Taxonomy" id="1828826"/>
    <lineage>
        <taxon>Bacteria</taxon>
        <taxon>Bacillati</taxon>
        <taxon>Cyanobacteriota</taxon>
        <taxon>Cyanophyceae</taxon>
        <taxon>Oscillatoriophycideae</taxon>
        <taxon>Oscillatoriales</taxon>
        <taxon>Oscillatoriales incertae sedis</taxon>
        <taxon>Zarconia</taxon>
        <taxon>Zarconia navalis</taxon>
    </lineage>
</organism>
<feature type="transmembrane region" description="Helical" evidence="7">
    <location>
        <begin position="7"/>
        <end position="29"/>
    </location>
</feature>
<protein>
    <recommendedName>
        <fullName evidence="7">Photosystem II reaction center protein J</fullName>
        <shortName evidence="7">PSII-J</shortName>
    </recommendedName>
</protein>
<keyword evidence="6 7" id="KW-0604">Photosystem II</keyword>
<keyword evidence="1 7" id="KW-0674">Reaction center</keyword>
<dbReference type="PANTHER" id="PTHR34812:SF3">
    <property type="entry name" value="PHOTOSYSTEM II REACTION CENTER PROTEIN J"/>
    <property type="match status" value="1"/>
</dbReference>
<keyword evidence="3 7" id="KW-0812">Transmembrane</keyword>
<keyword evidence="5 7" id="KW-0472">Membrane</keyword>
<evidence type="ECO:0000256" key="7">
    <source>
        <dbReference type="HAMAP-Rule" id="MF_01305"/>
    </source>
</evidence>
<comment type="subunit">
    <text evidence="7">PSII is composed of 1 copy each of membrane proteins PsbA, PsbB, PsbC, PsbD, PsbE, PsbF, PsbH, PsbI, PsbJ, PsbK, PsbL, PsbM, PsbT, PsbX, PsbY, PsbZ, Psb30/Ycf12, peripheral proteins PsbO, CyanoQ (PsbQ), PsbU, PsbV and a large number of cofactors. It forms dimeric complexes.</text>
</comment>
<keyword evidence="7" id="KW-0793">Thylakoid</keyword>
<dbReference type="InterPro" id="IPR002682">
    <property type="entry name" value="PSII_PsbJ"/>
</dbReference>
<keyword evidence="9" id="KW-1185">Reference proteome</keyword>
<reference evidence="8" key="1">
    <citation type="submission" date="2020-10" db="EMBL/GenBank/DDBJ databases">
        <authorList>
            <person name="Castelo-Branco R."/>
            <person name="Eusebio N."/>
            <person name="Adriana R."/>
            <person name="Vieira A."/>
            <person name="Brugerolle De Fraissinette N."/>
            <person name="Rezende De Castro R."/>
            <person name="Schneider M.P."/>
            <person name="Vasconcelos V."/>
            <person name="Leao P.N."/>
        </authorList>
    </citation>
    <scope>NUCLEOTIDE SEQUENCE</scope>
    <source>
        <strain evidence="8">LEGE 11467</strain>
    </source>
</reference>
<dbReference type="EMBL" id="JADEXN010000133">
    <property type="protein sequence ID" value="MBE9040934.1"/>
    <property type="molecule type" value="Genomic_DNA"/>
</dbReference>
<accession>A0A928VWP8</accession>
<sequence>MSEGGKIPLWIVGTIAGLGAVGILFLFFYGSYGGVGSAL</sequence>
<evidence type="ECO:0000256" key="2">
    <source>
        <dbReference type="ARBA" id="ARBA00022531"/>
    </source>
</evidence>
<dbReference type="HAMAP" id="MF_01305">
    <property type="entry name" value="PSII_PsbJ"/>
    <property type="match status" value="1"/>
</dbReference>
<evidence type="ECO:0000256" key="4">
    <source>
        <dbReference type="ARBA" id="ARBA00022989"/>
    </source>
</evidence>
<dbReference type="GO" id="GO:0031676">
    <property type="term" value="C:plasma membrane-derived thylakoid membrane"/>
    <property type="evidence" value="ECO:0007669"/>
    <property type="project" value="UniProtKB-SubCell"/>
</dbReference>